<comment type="caution">
    <text evidence="2">The sequence shown here is derived from an EMBL/GenBank/DDBJ whole genome shotgun (WGS) entry which is preliminary data.</text>
</comment>
<feature type="region of interest" description="Disordered" evidence="1">
    <location>
        <begin position="277"/>
        <end position="296"/>
    </location>
</feature>
<gene>
    <name evidence="2" type="ORF">EJD97_014980</name>
</gene>
<organism evidence="2">
    <name type="scientific">Solanum chilense</name>
    <name type="common">Tomato</name>
    <name type="synonym">Lycopersicon chilense</name>
    <dbReference type="NCBI Taxonomy" id="4083"/>
    <lineage>
        <taxon>Eukaryota</taxon>
        <taxon>Viridiplantae</taxon>
        <taxon>Streptophyta</taxon>
        <taxon>Embryophyta</taxon>
        <taxon>Tracheophyta</taxon>
        <taxon>Spermatophyta</taxon>
        <taxon>Magnoliopsida</taxon>
        <taxon>eudicotyledons</taxon>
        <taxon>Gunneridae</taxon>
        <taxon>Pentapetalae</taxon>
        <taxon>asterids</taxon>
        <taxon>lamiids</taxon>
        <taxon>Solanales</taxon>
        <taxon>Solanaceae</taxon>
        <taxon>Solanoideae</taxon>
        <taxon>Solaneae</taxon>
        <taxon>Solanum</taxon>
        <taxon>Solanum subgen. Lycopersicon</taxon>
    </lineage>
</organism>
<name>A0A6N2BD15_SOLCI</name>
<feature type="compositionally biased region" description="Basic and acidic residues" evidence="1">
    <location>
        <begin position="403"/>
        <end position="426"/>
    </location>
</feature>
<feature type="compositionally biased region" description="Polar residues" evidence="1">
    <location>
        <begin position="38"/>
        <end position="51"/>
    </location>
</feature>
<dbReference type="AlphaFoldDB" id="A0A6N2BD15"/>
<feature type="region of interest" description="Disordered" evidence="1">
    <location>
        <begin position="75"/>
        <end position="98"/>
    </location>
</feature>
<evidence type="ECO:0000256" key="1">
    <source>
        <dbReference type="SAM" id="MobiDB-lite"/>
    </source>
</evidence>
<dbReference type="EMBL" id="RXGB01003925">
    <property type="protein sequence ID" value="TMW90971.1"/>
    <property type="molecule type" value="Genomic_DNA"/>
</dbReference>
<reference evidence="2" key="1">
    <citation type="submission" date="2019-05" db="EMBL/GenBank/DDBJ databases">
        <title>The de novo reference genome and transcriptome assemblies of the wild tomato species Solanum chilense.</title>
        <authorList>
            <person name="Stam R."/>
            <person name="Nosenko T."/>
            <person name="Hoerger A.C."/>
            <person name="Stephan W."/>
            <person name="Seidel M.A."/>
            <person name="Kuhn J.M.M."/>
            <person name="Haberer G."/>
            <person name="Tellier A."/>
        </authorList>
    </citation>
    <scope>NUCLEOTIDE SEQUENCE</scope>
    <source>
        <tissue evidence="2">Mature leaves</tissue>
    </source>
</reference>
<accession>A0A6N2BD15</accession>
<feature type="region of interest" description="Disordered" evidence="1">
    <location>
        <begin position="19"/>
        <end position="52"/>
    </location>
</feature>
<protein>
    <submittedName>
        <fullName evidence="2">Uncharacterized protein</fullName>
    </submittedName>
</protein>
<sequence length="493" mass="54819">MTPKQNRVYARGRSMSIAPSSCLVSGSDDERDTRERTLTGTHSGSTTNEGVSGSLGVSWLEEDFGSAEVLATAAESASFDEADSSESTPDSPTCAVTPVTDQSNRWCVDGQYQVYSDAMFLNDKRVMTWTLTLEQWVLTGSLPMMPEIHNLYTRHRLEWTARPLGHYSEELVDISMLAIRRFLYGENVDANRTPLTAEFDYRGQIVKDGQFLRNNKKGQPDFHGKVFVVDCPPLPFLQAADNMITWDRAVLMAMMIPGFEVDFAWLIQADRTATQATSTDTTPIESIPGSSTAPSSSCSAPLTALVPLARFHKLEAQMATHLHYILPWMQRSIAEAEERLDRKMVQHTKRKIVEVHQRLEAFELRVLACTAPPVDAPFAEPAEDTVMATLFPTSEIPPPPTRENAKRCRVREEDEYRARKKEHREMEAARRASLAEEEAHPMRVGEEAGVVSSSRTVEIAGCTADSAVDAEDTLECIQITEVVGSAEPDPPTY</sequence>
<evidence type="ECO:0000313" key="2">
    <source>
        <dbReference type="EMBL" id="TMW90971.1"/>
    </source>
</evidence>
<feature type="region of interest" description="Disordered" evidence="1">
    <location>
        <begin position="391"/>
        <end position="426"/>
    </location>
</feature>
<proteinExistence type="predicted"/>